<dbReference type="RefSeq" id="WP_294568384.1">
    <property type="nucleotide sequence ID" value="NZ_CADCTE010000126.1"/>
</dbReference>
<dbReference type="Gene3D" id="1.25.40.10">
    <property type="entry name" value="Tetratricopeptide repeat domain"/>
    <property type="match status" value="1"/>
</dbReference>
<dbReference type="AlphaFoldDB" id="A0A6J4IHR7"/>
<evidence type="ECO:0000256" key="1">
    <source>
        <dbReference type="SAM" id="MobiDB-lite"/>
    </source>
</evidence>
<proteinExistence type="predicted"/>
<reference evidence="2" key="1">
    <citation type="submission" date="2020-02" db="EMBL/GenBank/DDBJ databases">
        <authorList>
            <person name="Meier V. D."/>
        </authorList>
    </citation>
    <scope>NUCLEOTIDE SEQUENCE</scope>
    <source>
        <strain evidence="2">AVDCRST_MAG83</strain>
    </source>
</reference>
<feature type="region of interest" description="Disordered" evidence="1">
    <location>
        <begin position="236"/>
        <end position="332"/>
    </location>
</feature>
<dbReference type="InterPro" id="IPR011990">
    <property type="entry name" value="TPR-like_helical_dom_sf"/>
</dbReference>
<feature type="compositionally biased region" description="Low complexity" evidence="1">
    <location>
        <begin position="258"/>
        <end position="269"/>
    </location>
</feature>
<evidence type="ECO:0000313" key="2">
    <source>
        <dbReference type="EMBL" id="CAA9252777.1"/>
    </source>
</evidence>
<accession>A0A6J4IHR7</accession>
<gene>
    <name evidence="2" type="ORF">AVDCRST_MAG83-2234</name>
</gene>
<protein>
    <submittedName>
        <fullName evidence="2">TPR-repeat-containing protein</fullName>
    </submittedName>
</protein>
<sequence length="332" mass="34016">MKGDELDRVTRAQIRNLEERSALWVSRHLVMAGRLLEDDPELAFQHALAASRRGGRLAAVREAVGLTAYAAGHYGEALREFRTFRRISGSNAHLPVMADCERGLGRPDRALDLARSEEAETLDAAGKAELAMVVSGARADLGQLEAAVAALEIPQLDLHRAFSFSPRLFRAYADALDAAGRTGESEKWRKQAKVAESALGVEDPAEPDIIDLLGDDEEGAARPVPTVAEVLGGTKKDAAADGTAEAPASVVDADGAPAGSEGTGTATDGDSADGEGAEVEDGAGTDSAEGTVLPAADNDTDSTPGAGDGDAPSGTAPGAVAPIKAAEDSVGG</sequence>
<organism evidence="2">
    <name type="scientific">uncultured Arthrobacter sp</name>
    <dbReference type="NCBI Taxonomy" id="114050"/>
    <lineage>
        <taxon>Bacteria</taxon>
        <taxon>Bacillati</taxon>
        <taxon>Actinomycetota</taxon>
        <taxon>Actinomycetes</taxon>
        <taxon>Micrococcales</taxon>
        <taxon>Micrococcaceae</taxon>
        <taxon>Arthrobacter</taxon>
        <taxon>environmental samples</taxon>
    </lineage>
</organism>
<name>A0A6J4IHR7_9MICC</name>
<dbReference type="EMBL" id="CADCTE010000126">
    <property type="protein sequence ID" value="CAA9252777.1"/>
    <property type="molecule type" value="Genomic_DNA"/>
</dbReference>
<feature type="compositionally biased region" description="Acidic residues" evidence="1">
    <location>
        <begin position="270"/>
        <end position="283"/>
    </location>
</feature>